<dbReference type="Proteomes" id="UP001315278">
    <property type="component" value="Unassembled WGS sequence"/>
</dbReference>
<evidence type="ECO:0000256" key="3">
    <source>
        <dbReference type="ARBA" id="ARBA00022692"/>
    </source>
</evidence>
<feature type="transmembrane region" description="Helical" evidence="6">
    <location>
        <begin position="264"/>
        <end position="288"/>
    </location>
</feature>
<dbReference type="InterPro" id="IPR036259">
    <property type="entry name" value="MFS_trans_sf"/>
</dbReference>
<evidence type="ECO:0000256" key="2">
    <source>
        <dbReference type="ARBA" id="ARBA00022448"/>
    </source>
</evidence>
<evidence type="ECO:0000256" key="4">
    <source>
        <dbReference type="ARBA" id="ARBA00022989"/>
    </source>
</evidence>
<keyword evidence="9" id="KW-1185">Reference proteome</keyword>
<keyword evidence="2" id="KW-0813">Transport</keyword>
<evidence type="ECO:0000256" key="6">
    <source>
        <dbReference type="SAM" id="Phobius"/>
    </source>
</evidence>
<comment type="subcellular location">
    <subcellularLocation>
        <location evidence="1">Endomembrane system</location>
        <topology evidence="1">Multi-pass membrane protein</topology>
    </subcellularLocation>
</comment>
<feature type="transmembrane region" description="Helical" evidence="6">
    <location>
        <begin position="372"/>
        <end position="395"/>
    </location>
</feature>
<protein>
    <submittedName>
        <fullName evidence="8">MFS transporter</fullName>
    </submittedName>
</protein>
<dbReference type="InterPro" id="IPR024671">
    <property type="entry name" value="Atg22-like"/>
</dbReference>
<feature type="transmembrane region" description="Helical" evidence="6">
    <location>
        <begin position="93"/>
        <end position="112"/>
    </location>
</feature>
<gene>
    <name evidence="8" type="ORF">JQ615_19150</name>
</gene>
<sequence length="464" mass="48577">MTATLPTAADDAKTYPGRAAVISWIFFDWAAQPYFTLITTFVFAPYFASFVAPNPASGQALWGFATAAAGLAIALLSPVLGAIADASGRRKPWIAGFGVLLVIGASAMWIGKPGNPDVIPGLLLAYAIASVGVEFATVFNNAMMPTLVPPDRIGRLSGTGWATGYVGGILSLVLVLGFLAANAETGRTLFGFTPLFGLDPATHEGDRITGPLTGIWFIIFVAPMFLFTPDYPARHRLRDALGEGLRELRRSLASLPKQKSIARFLLANMIYTDGLVSLFAFGGIYAAGTFGWDTIRIGTFGIILAIAGTFGGWLGGKLDDALGPKRVITGSLLILLFAIVVILTVNKDSILFVPVAPPVPGGPLFAGAAERAYIVLGCLIGATGAPLQAASRSLLIRLAPKDRIAQYFGLFALTGKVTSFIGPLLIGAITAATASQKAGMAALVVFFVLGLVLLGKVRERSADV</sequence>
<dbReference type="SUPFAM" id="SSF103473">
    <property type="entry name" value="MFS general substrate transporter"/>
    <property type="match status" value="1"/>
</dbReference>
<dbReference type="InterPro" id="IPR050495">
    <property type="entry name" value="ATG22/LtaA_families"/>
</dbReference>
<name>A0ABS5FL63_9BRAD</name>
<keyword evidence="5 6" id="KW-0472">Membrane</keyword>
<feature type="transmembrane region" description="Helical" evidence="6">
    <location>
        <begin position="21"/>
        <end position="48"/>
    </location>
</feature>
<feature type="transmembrane region" description="Helical" evidence="6">
    <location>
        <begin position="208"/>
        <end position="228"/>
    </location>
</feature>
<feature type="transmembrane region" description="Helical" evidence="6">
    <location>
        <begin position="60"/>
        <end position="81"/>
    </location>
</feature>
<dbReference type="InterPro" id="IPR020846">
    <property type="entry name" value="MFS_dom"/>
</dbReference>
<evidence type="ECO:0000313" key="9">
    <source>
        <dbReference type="Proteomes" id="UP001315278"/>
    </source>
</evidence>
<evidence type="ECO:0000313" key="8">
    <source>
        <dbReference type="EMBL" id="MBR0797510.1"/>
    </source>
</evidence>
<dbReference type="PROSITE" id="PS50850">
    <property type="entry name" value="MFS"/>
    <property type="match status" value="1"/>
</dbReference>
<keyword evidence="3 6" id="KW-0812">Transmembrane</keyword>
<comment type="caution">
    <text evidence="8">The sequence shown here is derived from an EMBL/GenBank/DDBJ whole genome shotgun (WGS) entry which is preliminary data.</text>
</comment>
<evidence type="ECO:0000256" key="5">
    <source>
        <dbReference type="ARBA" id="ARBA00023136"/>
    </source>
</evidence>
<evidence type="ECO:0000259" key="7">
    <source>
        <dbReference type="PROSITE" id="PS50850"/>
    </source>
</evidence>
<feature type="transmembrane region" description="Helical" evidence="6">
    <location>
        <begin position="294"/>
        <end position="315"/>
    </location>
</feature>
<feature type="transmembrane region" description="Helical" evidence="6">
    <location>
        <begin position="118"/>
        <end position="139"/>
    </location>
</feature>
<dbReference type="EMBL" id="JAFCJH010000018">
    <property type="protein sequence ID" value="MBR0797510.1"/>
    <property type="molecule type" value="Genomic_DNA"/>
</dbReference>
<proteinExistence type="predicted"/>
<feature type="transmembrane region" description="Helical" evidence="6">
    <location>
        <begin position="407"/>
        <end position="432"/>
    </location>
</feature>
<feature type="transmembrane region" description="Helical" evidence="6">
    <location>
        <begin position="160"/>
        <end position="181"/>
    </location>
</feature>
<dbReference type="Gene3D" id="1.20.1250.20">
    <property type="entry name" value="MFS general substrate transporter like domains"/>
    <property type="match status" value="1"/>
</dbReference>
<accession>A0ABS5FL63</accession>
<organism evidence="8 9">
    <name type="scientific">Bradyrhizobium jicamae</name>
    <dbReference type="NCBI Taxonomy" id="280332"/>
    <lineage>
        <taxon>Bacteria</taxon>
        <taxon>Pseudomonadati</taxon>
        <taxon>Pseudomonadota</taxon>
        <taxon>Alphaproteobacteria</taxon>
        <taxon>Hyphomicrobiales</taxon>
        <taxon>Nitrobacteraceae</taxon>
        <taxon>Bradyrhizobium</taxon>
    </lineage>
</organism>
<dbReference type="PANTHER" id="PTHR23519">
    <property type="entry name" value="AUTOPHAGY-RELATED PROTEIN 22"/>
    <property type="match status" value="1"/>
</dbReference>
<reference evidence="9" key="1">
    <citation type="journal article" date="2021" name="ISME J.">
        <title>Evolutionary origin and ecological implication of a unique nif island in free-living Bradyrhizobium lineages.</title>
        <authorList>
            <person name="Tao J."/>
        </authorList>
    </citation>
    <scope>NUCLEOTIDE SEQUENCE [LARGE SCALE GENOMIC DNA]</scope>
    <source>
        <strain evidence="9">SZCCT0434</strain>
    </source>
</reference>
<dbReference type="RefSeq" id="WP_212493367.1">
    <property type="nucleotide sequence ID" value="NZ_JAFCJH010000018.1"/>
</dbReference>
<dbReference type="PANTHER" id="PTHR23519:SF1">
    <property type="entry name" value="AUTOPHAGY-RELATED PROTEIN 22"/>
    <property type="match status" value="1"/>
</dbReference>
<evidence type="ECO:0000256" key="1">
    <source>
        <dbReference type="ARBA" id="ARBA00004127"/>
    </source>
</evidence>
<keyword evidence="4 6" id="KW-1133">Transmembrane helix</keyword>
<feature type="domain" description="Major facilitator superfamily (MFS) profile" evidence="7">
    <location>
        <begin position="21"/>
        <end position="462"/>
    </location>
</feature>
<feature type="transmembrane region" description="Helical" evidence="6">
    <location>
        <begin position="438"/>
        <end position="455"/>
    </location>
</feature>
<feature type="transmembrane region" description="Helical" evidence="6">
    <location>
        <begin position="327"/>
        <end position="345"/>
    </location>
</feature>
<dbReference type="Pfam" id="PF11700">
    <property type="entry name" value="ATG22"/>
    <property type="match status" value="1"/>
</dbReference>